<evidence type="ECO:0000313" key="3">
    <source>
        <dbReference type="EMBL" id="EDO07844.1"/>
    </source>
</evidence>
<dbReference type="RefSeq" id="XP_001611412.1">
    <property type="nucleotide sequence ID" value="XM_001611362.1"/>
</dbReference>
<feature type="region of interest" description="Disordered" evidence="2">
    <location>
        <begin position="644"/>
        <end position="686"/>
    </location>
</feature>
<protein>
    <submittedName>
        <fullName evidence="3">Uncharacterized protein</fullName>
    </submittedName>
</protein>
<feature type="compositionally biased region" description="Basic and acidic residues" evidence="2">
    <location>
        <begin position="669"/>
        <end position="686"/>
    </location>
</feature>
<dbReference type="VEuPathDB" id="PiroplasmaDB:BBOV_III002790"/>
<dbReference type="EMBL" id="AAXT01000001">
    <property type="protein sequence ID" value="EDO07844.1"/>
    <property type="molecule type" value="Genomic_DNA"/>
</dbReference>
<reference evidence="3 4" key="1">
    <citation type="journal article" date="2007" name="PLoS Pathog.">
        <title>Genome sequence of Babesia bovis and comparative analysis of apicomplexan hemoprotozoa.</title>
        <authorList>
            <person name="Brayton K.A."/>
            <person name="Lau A.O.T."/>
            <person name="Herndon D.R."/>
            <person name="Hannick L."/>
            <person name="Kappmeyer L.S."/>
            <person name="Berens S.J."/>
            <person name="Bidwell S.L."/>
            <person name="Brown W.C."/>
            <person name="Crabtree J."/>
            <person name="Fadrosh D."/>
            <person name="Feldblum T."/>
            <person name="Forberger H.A."/>
            <person name="Haas B.J."/>
            <person name="Howell J.M."/>
            <person name="Khouri H."/>
            <person name="Koo H."/>
            <person name="Mann D.J."/>
            <person name="Norimine J."/>
            <person name="Paulsen I.T."/>
            <person name="Radune D."/>
            <person name="Ren Q."/>
            <person name="Smith R.K. Jr."/>
            <person name="Suarez C.E."/>
            <person name="White O."/>
            <person name="Wortman J.R."/>
            <person name="Knowles D.P. Jr."/>
            <person name="McElwain T.F."/>
            <person name="Nene V.M."/>
        </authorList>
    </citation>
    <scope>NUCLEOTIDE SEQUENCE [LARGE SCALE GENOMIC DNA]</scope>
    <source>
        <strain evidence="3">T2Bo</strain>
    </source>
</reference>
<dbReference type="Proteomes" id="UP000002173">
    <property type="component" value="Unassembled WGS sequence"/>
</dbReference>
<dbReference type="KEGG" id="bbo:BBOV_III002790"/>
<proteinExistence type="predicted"/>
<gene>
    <name evidence="3" type="ORF">BBOV_III002790</name>
</gene>
<keyword evidence="1" id="KW-0175">Coiled coil</keyword>
<dbReference type="GeneID" id="5479659"/>
<evidence type="ECO:0000256" key="1">
    <source>
        <dbReference type="SAM" id="Coils"/>
    </source>
</evidence>
<accession>A7AMR0</accession>
<sequence length="686" mass="79266">MRALSQVPSMCYLAAQTSNAGMPSFHITRVFTLQSTTSSSENVYELSDEHKKMLQMPFCHKDSLEEEYNRLLDSVEQSDSEDDMDDIDRELLAAEREKKLYNDLNRMIKRSEAMELPRTHVETQAMYPPGKPNDDVVNRNTADITIADDTVDSINPTFINDRVTKGKNTTNVPTTDTVPEHKLPYDDYKPIKLPANANSTSELISGIIQMPNIKGIKALQESIRIKDYSVDDYPPVNEDDIWLDAINDERKSRGEPEIVIPDGQDHEDNPDFVREKRALRLRHIRERRKRSHEARAHREAMNQTYYRKLPRNEMGFATLAAPDVDKLHYVEVMEELRARGYRTSGGERAARVRLKCAIDDNETWRYHNIVRQPLEETNENLPEDARARIADIKEKIKFLEDTRNPEDVMTAINRLKVRQEVMEFKQDPVGYLMLDRLDPDLQVSPKEAEELRNAPIVHDVEFIKAMNDPINRLPDIIPRTFNLQPDVERPYPRYLPHHKEELEELKKEYLSFRGGTHDLTLPEISQRFEISLHFLGDACCRLGARAPIPLDVPIRAIVSYSAIWDLIEFMNIADNMELEAFYSIMNVHEMAEEYGTTVEGVKEACDKLGIKLPFGAESRLNLHCFTIVEKLLMNPDEDPEFLKIGDGRPEPFRDYSDTRPVFPNSMDTGDYKQQMKEAESLLEEKT</sequence>
<dbReference type="OMA" id="CCRLGAR"/>
<organism evidence="3 4">
    <name type="scientific">Babesia bovis</name>
    <dbReference type="NCBI Taxonomy" id="5865"/>
    <lineage>
        <taxon>Eukaryota</taxon>
        <taxon>Sar</taxon>
        <taxon>Alveolata</taxon>
        <taxon>Apicomplexa</taxon>
        <taxon>Aconoidasida</taxon>
        <taxon>Piroplasmida</taxon>
        <taxon>Babesiidae</taxon>
        <taxon>Babesia</taxon>
    </lineage>
</organism>
<reference evidence="4" key="3">
    <citation type="journal article" date="2021" name="Int. J. Parasitol.">
        <title>Comparative analysis of gene expression between Babesia bovis blood stages and kinetes allowed by improved genome annotation.</title>
        <authorList>
            <person name="Ueti M.W."/>
            <person name="Johnson W.C."/>
            <person name="Kappmeyer L.S."/>
            <person name="Herndon D.R."/>
            <person name="Mousel M.R."/>
            <person name="Reif K.E."/>
            <person name="Taus N.S."/>
            <person name="Ifeonu O.O."/>
            <person name="Silva J.C."/>
            <person name="Suarez C.E."/>
            <person name="Brayton K.A."/>
        </authorList>
    </citation>
    <scope>NUCLEOTIDE SEQUENCE [LARGE SCALE GENOMIC DNA]</scope>
</reference>
<keyword evidence="4" id="KW-1185">Reference proteome</keyword>
<evidence type="ECO:0000256" key="2">
    <source>
        <dbReference type="SAM" id="MobiDB-lite"/>
    </source>
</evidence>
<dbReference type="eggNOG" id="ENOG502SBV0">
    <property type="taxonomic scope" value="Eukaryota"/>
</dbReference>
<name>A7AMR0_BABBO</name>
<comment type="caution">
    <text evidence="3">The sequence shown here is derived from an EMBL/GenBank/DDBJ whole genome shotgun (WGS) entry which is preliminary data.</text>
</comment>
<dbReference type="InParanoid" id="A7AMR0"/>
<evidence type="ECO:0000313" key="4">
    <source>
        <dbReference type="Proteomes" id="UP000002173"/>
    </source>
</evidence>
<dbReference type="STRING" id="5865.A7AMR0"/>
<feature type="coiled-coil region" evidence="1">
    <location>
        <begin position="61"/>
        <end position="114"/>
    </location>
</feature>
<dbReference type="AlphaFoldDB" id="A7AMR0"/>
<feature type="compositionally biased region" description="Basic and acidic residues" evidence="2">
    <location>
        <begin position="644"/>
        <end position="657"/>
    </location>
</feature>
<reference evidence="4" key="2">
    <citation type="journal article" date="2020" name="Data Brief">
        <title>Transcriptome dataset of Babesia bovis life stages within vertebrate and invertebrate hosts.</title>
        <authorList>
            <person name="Ueti M.W."/>
            <person name="Johnson W.C."/>
            <person name="Kappmeyer L.S."/>
            <person name="Herndon D.R."/>
            <person name="Mousel M.R."/>
            <person name="Reif K.E."/>
            <person name="Taus N.S."/>
            <person name="Ifeonu O.O."/>
            <person name="Silva J.C."/>
            <person name="Suarez C.E."/>
            <person name="Brayton K.A."/>
        </authorList>
    </citation>
    <scope>NUCLEOTIDE SEQUENCE [LARGE SCALE GENOMIC DNA]</scope>
</reference>